<organism evidence="1 2">
    <name type="scientific">Marasmiellus scandens</name>
    <dbReference type="NCBI Taxonomy" id="2682957"/>
    <lineage>
        <taxon>Eukaryota</taxon>
        <taxon>Fungi</taxon>
        <taxon>Dikarya</taxon>
        <taxon>Basidiomycota</taxon>
        <taxon>Agaricomycotina</taxon>
        <taxon>Agaricomycetes</taxon>
        <taxon>Agaricomycetidae</taxon>
        <taxon>Agaricales</taxon>
        <taxon>Marasmiineae</taxon>
        <taxon>Omphalotaceae</taxon>
        <taxon>Marasmiellus</taxon>
    </lineage>
</organism>
<keyword evidence="2" id="KW-1185">Reference proteome</keyword>
<sequence length="104" mass="11577">MPFGSGHVNAGWQDIDRHLGKSLVLTRMAVGARTWTDGPGLWMLVDAASARMPNRRKHVCSESSKERGIEGVYRQARIGVRCSTSPMLNTSNVRLKDPFAVRLR</sequence>
<proteinExistence type="predicted"/>
<reference evidence="1 2" key="1">
    <citation type="submission" date="2024-01" db="EMBL/GenBank/DDBJ databases">
        <title>A draft genome for the cacao thread blight pathogen Marasmiellus scandens.</title>
        <authorList>
            <person name="Baruah I.K."/>
            <person name="Leung J."/>
            <person name="Bukari Y."/>
            <person name="Amoako-Attah I."/>
            <person name="Meinhardt L.W."/>
            <person name="Bailey B.A."/>
            <person name="Cohen S.P."/>
        </authorList>
    </citation>
    <scope>NUCLEOTIDE SEQUENCE [LARGE SCALE GENOMIC DNA]</scope>
    <source>
        <strain evidence="1 2">GH-19</strain>
    </source>
</reference>
<gene>
    <name evidence="1" type="ORF">VKT23_000059</name>
</gene>
<protein>
    <submittedName>
        <fullName evidence="1">Uncharacterized protein</fullName>
    </submittedName>
</protein>
<name>A0ABR1K3F7_9AGAR</name>
<evidence type="ECO:0000313" key="2">
    <source>
        <dbReference type="Proteomes" id="UP001498398"/>
    </source>
</evidence>
<comment type="caution">
    <text evidence="1">The sequence shown here is derived from an EMBL/GenBank/DDBJ whole genome shotgun (WGS) entry which is preliminary data.</text>
</comment>
<evidence type="ECO:0000313" key="1">
    <source>
        <dbReference type="EMBL" id="KAK7471953.1"/>
    </source>
</evidence>
<dbReference type="Proteomes" id="UP001498398">
    <property type="component" value="Unassembled WGS sequence"/>
</dbReference>
<dbReference type="EMBL" id="JBANRG010000001">
    <property type="protein sequence ID" value="KAK7471953.1"/>
    <property type="molecule type" value="Genomic_DNA"/>
</dbReference>
<accession>A0ABR1K3F7</accession>